<evidence type="ECO:0000313" key="1">
    <source>
        <dbReference type="EMBL" id="KAK3598064.1"/>
    </source>
</evidence>
<organism evidence="1 2">
    <name type="scientific">Potamilus streckersoni</name>
    <dbReference type="NCBI Taxonomy" id="2493646"/>
    <lineage>
        <taxon>Eukaryota</taxon>
        <taxon>Metazoa</taxon>
        <taxon>Spiralia</taxon>
        <taxon>Lophotrochozoa</taxon>
        <taxon>Mollusca</taxon>
        <taxon>Bivalvia</taxon>
        <taxon>Autobranchia</taxon>
        <taxon>Heteroconchia</taxon>
        <taxon>Palaeoheterodonta</taxon>
        <taxon>Unionida</taxon>
        <taxon>Unionoidea</taxon>
        <taxon>Unionidae</taxon>
        <taxon>Ambleminae</taxon>
        <taxon>Lampsilini</taxon>
        <taxon>Potamilus</taxon>
    </lineage>
</organism>
<reference evidence="1" key="1">
    <citation type="journal article" date="2021" name="Genome Biol. Evol.">
        <title>A High-Quality Reference Genome for a Parasitic Bivalve with Doubly Uniparental Inheritance (Bivalvia: Unionida).</title>
        <authorList>
            <person name="Smith C.H."/>
        </authorList>
    </citation>
    <scope>NUCLEOTIDE SEQUENCE</scope>
    <source>
        <strain evidence="1">CHS0354</strain>
    </source>
</reference>
<reference evidence="1" key="3">
    <citation type="submission" date="2023-05" db="EMBL/GenBank/DDBJ databases">
        <authorList>
            <person name="Smith C.H."/>
        </authorList>
    </citation>
    <scope>NUCLEOTIDE SEQUENCE</scope>
    <source>
        <strain evidence="1">CHS0354</strain>
        <tissue evidence="1">Mantle</tissue>
    </source>
</reference>
<name>A0AAE0W1V2_9BIVA</name>
<sequence>KERHFKGACEQIVLLNKKILALQKRYKKAKNDKMRPFQYNIQLRLAVVEGVRNMYYEYLYKTAEQIVELRQELFGDTVQIVTDTRANDISV</sequence>
<dbReference type="AlphaFoldDB" id="A0AAE0W1V2"/>
<dbReference type="EMBL" id="JAEAOA010000995">
    <property type="protein sequence ID" value="KAK3598064.1"/>
    <property type="molecule type" value="Genomic_DNA"/>
</dbReference>
<dbReference type="Proteomes" id="UP001195483">
    <property type="component" value="Unassembled WGS sequence"/>
</dbReference>
<keyword evidence="2" id="KW-1185">Reference proteome</keyword>
<gene>
    <name evidence="1" type="ORF">CHS0354_015981</name>
</gene>
<accession>A0AAE0W1V2</accession>
<reference evidence="1" key="2">
    <citation type="journal article" date="2021" name="Genome Biol. Evol.">
        <title>Developing a high-quality reference genome for a parasitic bivalve with doubly uniparental inheritance (Bivalvia: Unionida).</title>
        <authorList>
            <person name="Smith C.H."/>
        </authorList>
    </citation>
    <scope>NUCLEOTIDE SEQUENCE</scope>
    <source>
        <strain evidence="1">CHS0354</strain>
        <tissue evidence="1">Mantle</tissue>
    </source>
</reference>
<evidence type="ECO:0000313" key="2">
    <source>
        <dbReference type="Proteomes" id="UP001195483"/>
    </source>
</evidence>
<proteinExistence type="predicted"/>
<comment type="caution">
    <text evidence="1">The sequence shown here is derived from an EMBL/GenBank/DDBJ whole genome shotgun (WGS) entry which is preliminary data.</text>
</comment>
<protein>
    <submittedName>
        <fullName evidence="1">Uncharacterized protein</fullName>
    </submittedName>
</protein>
<feature type="non-terminal residue" evidence="1">
    <location>
        <position position="1"/>
    </location>
</feature>